<evidence type="ECO:0000259" key="2">
    <source>
        <dbReference type="Pfam" id="PF01826"/>
    </source>
</evidence>
<keyword evidence="1" id="KW-0732">Signal</keyword>
<evidence type="ECO:0000313" key="4">
    <source>
        <dbReference type="RefSeq" id="XP_017786987.1"/>
    </source>
</evidence>
<evidence type="ECO:0000313" key="3">
    <source>
        <dbReference type="Proteomes" id="UP000695000"/>
    </source>
</evidence>
<dbReference type="Proteomes" id="UP000695000">
    <property type="component" value="Unplaced"/>
</dbReference>
<protein>
    <submittedName>
        <fullName evidence="4">Chymotrypsin inhibitor-like isoform X2</fullName>
    </submittedName>
</protein>
<proteinExistence type="predicted"/>
<dbReference type="InterPro" id="IPR036084">
    <property type="entry name" value="Ser_inhib-like_sf"/>
</dbReference>
<dbReference type="SUPFAM" id="SSF57567">
    <property type="entry name" value="Serine protease inhibitors"/>
    <property type="match status" value="1"/>
</dbReference>
<feature type="signal peptide" evidence="1">
    <location>
        <begin position="1"/>
        <end position="18"/>
    </location>
</feature>
<dbReference type="Gene3D" id="2.10.25.10">
    <property type="entry name" value="Laminin"/>
    <property type="match status" value="1"/>
</dbReference>
<organism evidence="3 4">
    <name type="scientific">Nicrophorus vespilloides</name>
    <name type="common">Boreal carrion beetle</name>
    <dbReference type="NCBI Taxonomy" id="110193"/>
    <lineage>
        <taxon>Eukaryota</taxon>
        <taxon>Metazoa</taxon>
        <taxon>Ecdysozoa</taxon>
        <taxon>Arthropoda</taxon>
        <taxon>Hexapoda</taxon>
        <taxon>Insecta</taxon>
        <taxon>Pterygota</taxon>
        <taxon>Neoptera</taxon>
        <taxon>Endopterygota</taxon>
        <taxon>Coleoptera</taxon>
        <taxon>Polyphaga</taxon>
        <taxon>Staphyliniformia</taxon>
        <taxon>Silphidae</taxon>
        <taxon>Nicrophorinae</taxon>
        <taxon>Nicrophorus</taxon>
    </lineage>
</organism>
<feature type="domain" description="TIL" evidence="2">
    <location>
        <begin position="21"/>
        <end position="80"/>
    </location>
</feature>
<dbReference type="CDD" id="cd19941">
    <property type="entry name" value="TIL"/>
    <property type="match status" value="1"/>
</dbReference>
<sequence>MKSRIMFCLLLVAMCSVAQRCGKDEVFISCGSVCYQNELSCIPPKPIDEKSCIHFCLGTCVCAPGYFRHHSGHCVTKANC</sequence>
<dbReference type="InterPro" id="IPR002919">
    <property type="entry name" value="TIL_dom"/>
</dbReference>
<evidence type="ECO:0000256" key="1">
    <source>
        <dbReference type="SAM" id="SignalP"/>
    </source>
</evidence>
<reference evidence="4" key="1">
    <citation type="submission" date="2025-08" db="UniProtKB">
        <authorList>
            <consortium name="RefSeq"/>
        </authorList>
    </citation>
    <scope>IDENTIFICATION</scope>
    <source>
        <tissue evidence="4">Whole Larva</tissue>
    </source>
</reference>
<feature type="chain" id="PRO_5045510542" evidence="1">
    <location>
        <begin position="19"/>
        <end position="80"/>
    </location>
</feature>
<name>A0ABM1NJI7_NICVS</name>
<dbReference type="RefSeq" id="XP_017786987.1">
    <property type="nucleotide sequence ID" value="XM_017931498.1"/>
</dbReference>
<dbReference type="Pfam" id="PF01826">
    <property type="entry name" value="TIL"/>
    <property type="match status" value="1"/>
</dbReference>
<gene>
    <name evidence="4" type="primary">LOC108569808</name>
</gene>
<dbReference type="GeneID" id="108569808"/>
<accession>A0ABM1NJI7</accession>
<keyword evidence="3" id="KW-1185">Reference proteome</keyword>